<keyword evidence="2" id="KW-1185">Reference proteome</keyword>
<evidence type="ECO:0000313" key="2">
    <source>
        <dbReference type="Proteomes" id="UP000585474"/>
    </source>
</evidence>
<comment type="caution">
    <text evidence="1">The sequence shown here is derived from an EMBL/GenBank/DDBJ whole genome shotgun (WGS) entry which is preliminary data.</text>
</comment>
<protein>
    <submittedName>
        <fullName evidence="1">Uncharacterized protein</fullName>
    </submittedName>
</protein>
<dbReference type="InterPro" id="IPR023238">
    <property type="entry name" value="FAM175"/>
</dbReference>
<dbReference type="AlphaFoldDB" id="A0A7J0EDV0"/>
<dbReference type="PRINTS" id="PR02051">
    <property type="entry name" value="PROTEINF175"/>
</dbReference>
<dbReference type="GO" id="GO:0031593">
    <property type="term" value="F:polyubiquitin modification-dependent protein binding"/>
    <property type="evidence" value="ECO:0007669"/>
    <property type="project" value="TreeGrafter"/>
</dbReference>
<dbReference type="GO" id="GO:0005634">
    <property type="term" value="C:nucleus"/>
    <property type="evidence" value="ECO:0007669"/>
    <property type="project" value="TreeGrafter"/>
</dbReference>
<dbReference type="CDD" id="cd23656">
    <property type="entry name" value="Abraxas_plant"/>
    <property type="match status" value="1"/>
</dbReference>
<dbReference type="InterPro" id="IPR023241">
    <property type="entry name" value="FAM175_plant"/>
</dbReference>
<accession>A0A7J0EDV0</accession>
<dbReference type="PANTHER" id="PTHR31728">
    <property type="entry name" value="ABRAXAS FAMILY MEMBER"/>
    <property type="match status" value="1"/>
</dbReference>
<sequence length="330" mass="36699">MDDLPLQKIQISGPTLASLLQRFSSSPGDVDGLLFGRVTHIATSTFSDDDPTTTAAASSSSFDSPTLIATITSFIGSNSTSTFYDSSGRLNLLSLRRLFSDNQTLSLLGWFSGRRKTPLRPSMRESAVTSSLSSKIQFAFQVENSPKSYTFSPCVFLLLTTPFHDQLIHTHEYRAYQFRLSTESFEPQTLDVVNIGPAFRGHYGAFCPNSQFPLLPCQLRVSSSMAEDGNCESESLKSMERVSEDQRVLDMCAEDFDVGRLNRLIGSDAANYAGELEDMYKKMLAKLEGLAKFVEKSSARVLEQVMYFLCDHAYVNFFEVCDWEISGVVN</sequence>
<gene>
    <name evidence="1" type="ORF">Acr_03g0005910</name>
</gene>
<proteinExistence type="predicted"/>
<dbReference type="PANTHER" id="PTHR31728:SF5">
    <property type="entry name" value="OS07G0540200 PROTEIN"/>
    <property type="match status" value="1"/>
</dbReference>
<dbReference type="Proteomes" id="UP000585474">
    <property type="component" value="Unassembled WGS sequence"/>
</dbReference>
<dbReference type="OrthoDB" id="6358435at2759"/>
<name>A0A7J0EDV0_9ERIC</name>
<reference evidence="1 2" key="1">
    <citation type="submission" date="2019-07" db="EMBL/GenBank/DDBJ databases">
        <title>De Novo Assembly of kiwifruit Actinidia rufa.</title>
        <authorList>
            <person name="Sugita-Konishi S."/>
            <person name="Sato K."/>
            <person name="Mori E."/>
            <person name="Abe Y."/>
            <person name="Kisaki G."/>
            <person name="Hamano K."/>
            <person name="Suezawa K."/>
            <person name="Otani M."/>
            <person name="Fukuda T."/>
            <person name="Manabe T."/>
            <person name="Gomi K."/>
            <person name="Tabuchi M."/>
            <person name="Akimitsu K."/>
            <person name="Kataoka I."/>
        </authorList>
    </citation>
    <scope>NUCLEOTIDE SEQUENCE [LARGE SCALE GENOMIC DNA]</scope>
    <source>
        <strain evidence="2">cv. Fuchu</strain>
    </source>
</reference>
<organism evidence="1 2">
    <name type="scientific">Actinidia rufa</name>
    <dbReference type="NCBI Taxonomy" id="165716"/>
    <lineage>
        <taxon>Eukaryota</taxon>
        <taxon>Viridiplantae</taxon>
        <taxon>Streptophyta</taxon>
        <taxon>Embryophyta</taxon>
        <taxon>Tracheophyta</taxon>
        <taxon>Spermatophyta</taxon>
        <taxon>Magnoliopsida</taxon>
        <taxon>eudicotyledons</taxon>
        <taxon>Gunneridae</taxon>
        <taxon>Pentapetalae</taxon>
        <taxon>asterids</taxon>
        <taxon>Ericales</taxon>
        <taxon>Actinidiaceae</taxon>
        <taxon>Actinidia</taxon>
    </lineage>
</organism>
<dbReference type="PRINTS" id="PR02054">
    <property type="entry name" value="FAM175PLANT"/>
</dbReference>
<evidence type="ECO:0000313" key="1">
    <source>
        <dbReference type="EMBL" id="GFY83817.1"/>
    </source>
</evidence>
<dbReference type="EMBL" id="BJWL01000003">
    <property type="protein sequence ID" value="GFY83817.1"/>
    <property type="molecule type" value="Genomic_DNA"/>
</dbReference>
<dbReference type="Pfam" id="PF21125">
    <property type="entry name" value="MPN_2A_DUB_like"/>
    <property type="match status" value="1"/>
</dbReference>